<name>A0A445DJL1_ARAHY</name>
<evidence type="ECO:0000313" key="3">
    <source>
        <dbReference type="Proteomes" id="UP000289738"/>
    </source>
</evidence>
<dbReference type="PANTHER" id="PTHR33784:SF10">
    <property type="entry name" value="F-BOX PROTEIN"/>
    <property type="match status" value="1"/>
</dbReference>
<keyword evidence="3" id="KW-1185">Reference proteome</keyword>
<organism evidence="2 3">
    <name type="scientific">Arachis hypogaea</name>
    <name type="common">Peanut</name>
    <dbReference type="NCBI Taxonomy" id="3818"/>
    <lineage>
        <taxon>Eukaryota</taxon>
        <taxon>Viridiplantae</taxon>
        <taxon>Streptophyta</taxon>
        <taxon>Embryophyta</taxon>
        <taxon>Tracheophyta</taxon>
        <taxon>Spermatophyta</taxon>
        <taxon>Magnoliopsida</taxon>
        <taxon>eudicotyledons</taxon>
        <taxon>Gunneridae</taxon>
        <taxon>Pentapetalae</taxon>
        <taxon>rosids</taxon>
        <taxon>fabids</taxon>
        <taxon>Fabales</taxon>
        <taxon>Fabaceae</taxon>
        <taxon>Papilionoideae</taxon>
        <taxon>50 kb inversion clade</taxon>
        <taxon>dalbergioids sensu lato</taxon>
        <taxon>Dalbergieae</taxon>
        <taxon>Pterocarpus clade</taxon>
        <taxon>Arachis</taxon>
    </lineage>
</organism>
<evidence type="ECO:0000259" key="1">
    <source>
        <dbReference type="Pfam" id="PF23310"/>
    </source>
</evidence>
<dbReference type="InterPro" id="IPR040338">
    <property type="entry name" value="At1g67623-like"/>
</dbReference>
<proteinExistence type="predicted"/>
<gene>
    <name evidence="2" type="ORF">Ahy_A04g021095</name>
</gene>
<reference evidence="2 3" key="1">
    <citation type="submission" date="2019-01" db="EMBL/GenBank/DDBJ databases">
        <title>Sequencing of cultivated peanut Arachis hypogaea provides insights into genome evolution and oil improvement.</title>
        <authorList>
            <person name="Chen X."/>
        </authorList>
    </citation>
    <scope>NUCLEOTIDE SEQUENCE [LARGE SCALE GENOMIC DNA]</scope>
    <source>
        <strain evidence="3">cv. Fuhuasheng</strain>
        <tissue evidence="2">Leaves</tissue>
    </source>
</reference>
<dbReference type="InterPro" id="IPR057136">
    <property type="entry name" value="At2g35280_TPR_dom"/>
</dbReference>
<evidence type="ECO:0000313" key="2">
    <source>
        <dbReference type="EMBL" id="RYR63296.1"/>
    </source>
</evidence>
<comment type="caution">
    <text evidence="2">The sequence shown here is derived from an EMBL/GenBank/DDBJ whole genome shotgun (WGS) entry which is preliminary data.</text>
</comment>
<accession>A0A445DJL1</accession>
<dbReference type="PANTHER" id="PTHR33784">
    <property type="entry name" value="OS05G0482100 PROTEIN"/>
    <property type="match status" value="1"/>
</dbReference>
<dbReference type="EMBL" id="SDMP01000004">
    <property type="protein sequence ID" value="RYR63296.1"/>
    <property type="molecule type" value="Genomic_DNA"/>
</dbReference>
<dbReference type="Proteomes" id="UP000289738">
    <property type="component" value="Chromosome A04"/>
</dbReference>
<sequence>MARDSMKNRKKRNATKKIREKWTVSVEIATKVASYSIKDLFNIQATCKVFLGVARSDAVYKEASMLELPIASFLYYYGHLENRFLECCAEAGNSDSLLRVGMTKFVWIGHYIGGMDTLTMAATGGDLEACYMCAMLLLSHGKEDKEYMRKGLEFFEIVRDSGALERCREVFKQVFEGQWMEVKPLDSEQPEVCRSTNCRTRGTMGAVKDLSRVSCVQCLTTYEGLCFLSLLIMLLVSGGEGLSLMVEYGLGVFPHLDAQKWKSKLRNSNGAIVAEVYWHVDPTFRNKGVFQAEVGLEARVQGYQGQD</sequence>
<protein>
    <recommendedName>
        <fullName evidence="1">At2g35280-like TPR domain-containing protein</fullName>
    </recommendedName>
</protein>
<dbReference type="STRING" id="3818.A0A445DJL1"/>
<feature type="domain" description="At2g35280-like TPR" evidence="1">
    <location>
        <begin position="81"/>
        <end position="175"/>
    </location>
</feature>
<dbReference type="Pfam" id="PF23310">
    <property type="entry name" value="TPR_27"/>
    <property type="match status" value="1"/>
</dbReference>
<dbReference type="AlphaFoldDB" id="A0A445DJL1"/>